<dbReference type="AlphaFoldDB" id="A0A8H3M9F0"/>
<dbReference type="InterPro" id="IPR043128">
    <property type="entry name" value="Rev_trsase/Diguanyl_cyclase"/>
</dbReference>
<dbReference type="Pfam" id="PF00078">
    <property type="entry name" value="RVT_1"/>
    <property type="match status" value="1"/>
</dbReference>
<dbReference type="InterPro" id="IPR043502">
    <property type="entry name" value="DNA/RNA_pol_sf"/>
</dbReference>
<dbReference type="CDD" id="cd00303">
    <property type="entry name" value="retropepsin_like"/>
    <property type="match status" value="1"/>
</dbReference>
<dbReference type="GO" id="GO:0008233">
    <property type="term" value="F:peptidase activity"/>
    <property type="evidence" value="ECO:0007669"/>
    <property type="project" value="UniProtKB-KW"/>
</dbReference>
<evidence type="ECO:0000256" key="4">
    <source>
        <dbReference type="ARBA" id="ARBA00022759"/>
    </source>
</evidence>
<dbReference type="EMBL" id="BLAL01000285">
    <property type="protein sequence ID" value="GET00511.1"/>
    <property type="molecule type" value="Genomic_DNA"/>
</dbReference>
<dbReference type="Proteomes" id="UP000615446">
    <property type="component" value="Unassembled WGS sequence"/>
</dbReference>
<evidence type="ECO:0000313" key="8">
    <source>
        <dbReference type="Proteomes" id="UP000615446"/>
    </source>
</evidence>
<dbReference type="GO" id="GO:0004519">
    <property type="term" value="F:endonuclease activity"/>
    <property type="evidence" value="ECO:0007669"/>
    <property type="project" value="UniProtKB-KW"/>
</dbReference>
<dbReference type="InterPro" id="IPR021109">
    <property type="entry name" value="Peptidase_aspartic_dom_sf"/>
</dbReference>
<feature type="compositionally biased region" description="Acidic residues" evidence="5">
    <location>
        <begin position="624"/>
        <end position="634"/>
    </location>
</feature>
<keyword evidence="1" id="KW-0808">Transferase</keyword>
<dbReference type="OrthoDB" id="2285313at2759"/>
<dbReference type="Pfam" id="PF08284">
    <property type="entry name" value="RVP_2"/>
    <property type="match status" value="1"/>
</dbReference>
<dbReference type="Gene3D" id="2.40.70.10">
    <property type="entry name" value="Acid Proteases"/>
    <property type="match status" value="1"/>
</dbReference>
<feature type="region of interest" description="Disordered" evidence="5">
    <location>
        <begin position="623"/>
        <end position="645"/>
    </location>
</feature>
<feature type="region of interest" description="Disordered" evidence="5">
    <location>
        <begin position="371"/>
        <end position="390"/>
    </location>
</feature>
<dbReference type="Gene3D" id="3.30.70.270">
    <property type="match status" value="1"/>
</dbReference>
<protein>
    <submittedName>
        <fullName evidence="7">Retroviral-like aspartic protease 1</fullName>
    </submittedName>
</protein>
<proteinExistence type="predicted"/>
<dbReference type="PANTHER" id="PTHR37984:SF5">
    <property type="entry name" value="PROTEIN NYNRIN-LIKE"/>
    <property type="match status" value="1"/>
</dbReference>
<comment type="caution">
    <text evidence="7">The sequence shown here is derived from an EMBL/GenBank/DDBJ whole genome shotgun (WGS) entry which is preliminary data.</text>
</comment>
<feature type="compositionally biased region" description="Basic and acidic residues" evidence="5">
    <location>
        <begin position="635"/>
        <end position="645"/>
    </location>
</feature>
<organism evidence="7 8">
    <name type="scientific">Rhizophagus clarus</name>
    <dbReference type="NCBI Taxonomy" id="94130"/>
    <lineage>
        <taxon>Eukaryota</taxon>
        <taxon>Fungi</taxon>
        <taxon>Fungi incertae sedis</taxon>
        <taxon>Mucoromycota</taxon>
        <taxon>Glomeromycotina</taxon>
        <taxon>Glomeromycetes</taxon>
        <taxon>Glomerales</taxon>
        <taxon>Glomeraceae</taxon>
        <taxon>Rhizophagus</taxon>
    </lineage>
</organism>
<dbReference type="Gene3D" id="3.10.10.10">
    <property type="entry name" value="HIV Type 1 Reverse Transcriptase, subunit A, domain 1"/>
    <property type="match status" value="1"/>
</dbReference>
<dbReference type="InterPro" id="IPR050951">
    <property type="entry name" value="Retrovirus_Pol_polyprotein"/>
</dbReference>
<sequence>MAQPSQQDFQQLRAAINALTQALPNTNNALAINTQVITNPPLREGMVAELPYFYGGNQDPDLHPLGGIQMLNNGNPSRIITWTGNNNNTDFVINFPNAFRTQTLVEIWTTELEQRHQQPGEDVNTYAAALQELYRRVETNAFVYPEVIKARKFVNGLLPDLYVTVKSHNDQTWNGIVDQAKAYELTHQDQYAVNAYLNQFAPFSTNTQMKSLYKAIQELTKQVQQLSTGKRGYQNNYSNNNYCKTNNHSQQPLNTQSKLTCYACATRTHSCPIATITSPIHPTRKCRQSAVSVFKLKGVPHESECTSQNIIPSNLTLFETYPATRITQSKTRLDPMEGIMKDKPKEEETVLRSNQQVNKPNRLTKTVETKKNEPKKVTQKNIGKKPSTTVPVNKMVEPYIPHQFFDQKADITNDQLLSKNPKFGLMIAKQLRKPVVQQKSEEKDKKINTRIANNEVLEEKGTPKTEDLMQTNMSRLNDDHTPALYCEVSIKHIRFPLIVDLGLARSIISLSLLKNLNMEITKASKTVMVNVNGEYQQPLGAVSDIPLKIYECIIPLDAIIADANSYAAIVGNNWLHKTKAILDYNNNMMTIKWNGEVLEAVTEYKGMPQHIVNIKALNVKAEENAEEEVEEEVEESKKEYENDDKSTQEQLFCNTQLEAVLKTEDLKEGNFIENKYSYQYEEIEKGKFHTSKLNNQQHTFNGFMKRYKNLFAWNSDDFKRTSVITYTIDTGDALSIKQRFCWTSCQNQLFIKEKIQQLLKTGLIVPLSSKWTSSIAVVKKKNDKERLYIDCCINKIIKKDSYPLHQVDDVLETLSGAQQFSSLDLASWFWQVKLSKKDHEKLTFITRFRIYEFTAMHFGFCDAPATFQWKMAPYECILEDLC</sequence>
<keyword evidence="3" id="KW-0540">Nuclease</keyword>
<keyword evidence="4" id="KW-0378">Hydrolase</keyword>
<dbReference type="PANTHER" id="PTHR37984">
    <property type="entry name" value="PROTEIN CBG26694"/>
    <property type="match status" value="1"/>
</dbReference>
<dbReference type="GO" id="GO:0006508">
    <property type="term" value="P:proteolysis"/>
    <property type="evidence" value="ECO:0007669"/>
    <property type="project" value="UniProtKB-KW"/>
</dbReference>
<accession>A0A8H3M9F0</accession>
<keyword evidence="7" id="KW-0645">Protease</keyword>
<dbReference type="GO" id="GO:0016779">
    <property type="term" value="F:nucleotidyltransferase activity"/>
    <property type="evidence" value="ECO:0007669"/>
    <property type="project" value="UniProtKB-KW"/>
</dbReference>
<dbReference type="SUPFAM" id="SSF56672">
    <property type="entry name" value="DNA/RNA polymerases"/>
    <property type="match status" value="1"/>
</dbReference>
<dbReference type="CDD" id="cd01647">
    <property type="entry name" value="RT_LTR"/>
    <property type="match status" value="1"/>
</dbReference>
<feature type="domain" description="Reverse transcriptase" evidence="6">
    <location>
        <begin position="778"/>
        <end position="873"/>
    </location>
</feature>
<evidence type="ECO:0000256" key="1">
    <source>
        <dbReference type="ARBA" id="ARBA00022679"/>
    </source>
</evidence>
<keyword evidence="2" id="KW-0548">Nucleotidyltransferase</keyword>
<keyword evidence="4" id="KW-0255">Endonuclease</keyword>
<gene>
    <name evidence="7" type="ORF">RCL2_002696300</name>
</gene>
<evidence type="ECO:0000256" key="2">
    <source>
        <dbReference type="ARBA" id="ARBA00022695"/>
    </source>
</evidence>
<name>A0A8H3M9F0_9GLOM</name>
<evidence type="ECO:0000256" key="5">
    <source>
        <dbReference type="SAM" id="MobiDB-lite"/>
    </source>
</evidence>
<evidence type="ECO:0000313" key="7">
    <source>
        <dbReference type="EMBL" id="GET00511.1"/>
    </source>
</evidence>
<dbReference type="InterPro" id="IPR000477">
    <property type="entry name" value="RT_dom"/>
</dbReference>
<evidence type="ECO:0000259" key="6">
    <source>
        <dbReference type="Pfam" id="PF00078"/>
    </source>
</evidence>
<evidence type="ECO:0000256" key="3">
    <source>
        <dbReference type="ARBA" id="ARBA00022722"/>
    </source>
</evidence>
<reference evidence="7" key="1">
    <citation type="submission" date="2019-10" db="EMBL/GenBank/DDBJ databases">
        <title>Conservation and host-specific expression of non-tandemly repeated heterogenous ribosome RNA gene in arbuscular mycorrhizal fungi.</title>
        <authorList>
            <person name="Maeda T."/>
            <person name="Kobayashi Y."/>
            <person name="Nakagawa T."/>
            <person name="Ezawa T."/>
            <person name="Yamaguchi K."/>
            <person name="Bino T."/>
            <person name="Nishimoto Y."/>
            <person name="Shigenobu S."/>
            <person name="Kawaguchi M."/>
        </authorList>
    </citation>
    <scope>NUCLEOTIDE SEQUENCE</scope>
    <source>
        <strain evidence="7">HR1</strain>
    </source>
</reference>